<evidence type="ECO:0000256" key="3">
    <source>
        <dbReference type="ARBA" id="ARBA00022692"/>
    </source>
</evidence>
<evidence type="ECO:0000256" key="7">
    <source>
        <dbReference type="RuleBase" id="RU003732"/>
    </source>
</evidence>
<dbReference type="PANTHER" id="PTHR11616">
    <property type="entry name" value="SODIUM/CHLORIDE DEPENDENT TRANSPORTER"/>
    <property type="match status" value="1"/>
</dbReference>
<reference evidence="8 9" key="1">
    <citation type="submission" date="2024-11" db="EMBL/GenBank/DDBJ databases">
        <title>Adaptive evolution of stress response genes in parasites aligns with host niche diversity.</title>
        <authorList>
            <person name="Hahn C."/>
            <person name="Resl P."/>
        </authorList>
    </citation>
    <scope>NUCLEOTIDE SEQUENCE [LARGE SCALE GENOMIC DNA]</scope>
    <source>
        <strain evidence="8">EGGRZ-B1_66</strain>
        <tissue evidence="8">Body</tissue>
    </source>
</reference>
<dbReference type="SUPFAM" id="SSF161070">
    <property type="entry name" value="SNF-like"/>
    <property type="match status" value="1"/>
</dbReference>
<evidence type="ECO:0000313" key="9">
    <source>
        <dbReference type="Proteomes" id="UP001626550"/>
    </source>
</evidence>
<keyword evidence="9" id="KW-1185">Reference proteome</keyword>
<dbReference type="PANTHER" id="PTHR11616:SF240">
    <property type="entry name" value="BLOATED TUBULES, ISOFORM B-RELATED"/>
    <property type="match status" value="1"/>
</dbReference>
<comment type="caution">
    <text evidence="8">The sequence shown here is derived from an EMBL/GenBank/DDBJ whole genome shotgun (WGS) entry which is preliminary data.</text>
</comment>
<proteinExistence type="inferred from homology"/>
<evidence type="ECO:0000256" key="4">
    <source>
        <dbReference type="ARBA" id="ARBA00022989"/>
    </source>
</evidence>
<keyword evidence="5" id="KW-0472">Membrane</keyword>
<dbReference type="PROSITE" id="PS00610">
    <property type="entry name" value="NA_NEUROTRAN_SYMP_1"/>
    <property type="match status" value="1"/>
</dbReference>
<organism evidence="8 9">
    <name type="scientific">Cichlidogyrus casuarinus</name>
    <dbReference type="NCBI Taxonomy" id="1844966"/>
    <lineage>
        <taxon>Eukaryota</taxon>
        <taxon>Metazoa</taxon>
        <taxon>Spiralia</taxon>
        <taxon>Lophotrochozoa</taxon>
        <taxon>Platyhelminthes</taxon>
        <taxon>Monogenea</taxon>
        <taxon>Monopisthocotylea</taxon>
        <taxon>Dactylogyridea</taxon>
        <taxon>Ancyrocephalidae</taxon>
        <taxon>Cichlidogyrus</taxon>
    </lineage>
</organism>
<dbReference type="GO" id="GO:0016020">
    <property type="term" value="C:membrane"/>
    <property type="evidence" value="ECO:0007669"/>
    <property type="project" value="UniProtKB-SubCell"/>
</dbReference>
<keyword evidence="6" id="KW-0915">Sodium</keyword>
<feature type="binding site" evidence="6">
    <location>
        <position position="38"/>
    </location>
    <ligand>
        <name>Na(+)</name>
        <dbReference type="ChEBI" id="CHEBI:29101"/>
        <label>1</label>
    </ligand>
</feature>
<evidence type="ECO:0000256" key="2">
    <source>
        <dbReference type="ARBA" id="ARBA00022448"/>
    </source>
</evidence>
<dbReference type="InterPro" id="IPR037272">
    <property type="entry name" value="SNS_sf"/>
</dbReference>
<evidence type="ECO:0000256" key="6">
    <source>
        <dbReference type="PIRSR" id="PIRSR600175-1"/>
    </source>
</evidence>
<accession>A0ABD2QCF3</accession>
<name>A0ABD2QCF3_9PLAT</name>
<dbReference type="EMBL" id="JBJKFK010000415">
    <property type="protein sequence ID" value="KAL3317194.1"/>
    <property type="molecule type" value="Genomic_DNA"/>
</dbReference>
<dbReference type="PROSITE" id="PS50267">
    <property type="entry name" value="NA_NEUROTRAN_SYMP_3"/>
    <property type="match status" value="1"/>
</dbReference>
<evidence type="ECO:0000256" key="5">
    <source>
        <dbReference type="ARBA" id="ARBA00023136"/>
    </source>
</evidence>
<dbReference type="AlphaFoldDB" id="A0ABD2QCF3"/>
<sequence>MPAHKNGLKKSESGDLPIVVEEREQWQAKGDFILSLVGLCIGLGNIWRFPYLCYENGGGEFKWKNTFQTFVLTLESETDKVNRIFLFKLTIDLNQTKEKER</sequence>
<comment type="similarity">
    <text evidence="7">Belongs to the sodium:neurotransmitter symporter (SNF) (TC 2.A.22) family.</text>
</comment>
<dbReference type="Proteomes" id="UP001626550">
    <property type="component" value="Unassembled WGS sequence"/>
</dbReference>
<dbReference type="Pfam" id="PF00209">
    <property type="entry name" value="SNF"/>
    <property type="match status" value="1"/>
</dbReference>
<evidence type="ECO:0000256" key="1">
    <source>
        <dbReference type="ARBA" id="ARBA00004141"/>
    </source>
</evidence>
<keyword evidence="3 7" id="KW-0812">Transmembrane</keyword>
<keyword evidence="6" id="KW-0479">Metal-binding</keyword>
<gene>
    <name evidence="8" type="primary">SLC6A7_1</name>
    <name evidence="8" type="ORF">Ciccas_004147</name>
</gene>
<keyword evidence="2 7" id="KW-0813">Transport</keyword>
<evidence type="ECO:0000313" key="8">
    <source>
        <dbReference type="EMBL" id="KAL3317194.1"/>
    </source>
</evidence>
<comment type="subcellular location">
    <subcellularLocation>
        <location evidence="1">Membrane</location>
        <topology evidence="1">Multi-pass membrane protein</topology>
    </subcellularLocation>
</comment>
<keyword evidence="7" id="KW-0769">Symport</keyword>
<dbReference type="GO" id="GO:0015293">
    <property type="term" value="F:symporter activity"/>
    <property type="evidence" value="ECO:0007669"/>
    <property type="project" value="UniProtKB-KW"/>
</dbReference>
<keyword evidence="4" id="KW-1133">Transmembrane helix</keyword>
<protein>
    <recommendedName>
        <fullName evidence="7">Transporter</fullName>
    </recommendedName>
</protein>
<feature type="binding site" evidence="6">
    <location>
        <position position="45"/>
    </location>
    <ligand>
        <name>Na(+)</name>
        <dbReference type="ChEBI" id="CHEBI:29101"/>
        <label>1</label>
    </ligand>
</feature>
<dbReference type="InterPro" id="IPR000175">
    <property type="entry name" value="Na/ntran_symport"/>
</dbReference>